<dbReference type="Proteomes" id="UP001302676">
    <property type="component" value="Unassembled WGS sequence"/>
</dbReference>
<dbReference type="PANTHER" id="PTHR13097">
    <property type="entry name" value="TRANSCRIPTION INITIATION FACTOR IIE, ALPHA SUBUNIT"/>
    <property type="match status" value="1"/>
</dbReference>
<dbReference type="InterPro" id="IPR024550">
    <property type="entry name" value="TFIIEa/SarR/Rpc3_HTH_dom"/>
</dbReference>
<evidence type="ECO:0000256" key="3">
    <source>
        <dbReference type="ARBA" id="ARBA00023163"/>
    </source>
</evidence>
<dbReference type="InterPro" id="IPR017919">
    <property type="entry name" value="TFIIE/TFIIEa_HTH"/>
</dbReference>
<reference evidence="5" key="2">
    <citation type="submission" date="2023-05" db="EMBL/GenBank/DDBJ databases">
        <authorList>
            <consortium name="Lawrence Berkeley National Laboratory"/>
            <person name="Steindorff A."/>
            <person name="Hensen N."/>
            <person name="Bonometti L."/>
            <person name="Westerberg I."/>
            <person name="Brannstrom I.O."/>
            <person name="Guillou S."/>
            <person name="Cros-Aarteil S."/>
            <person name="Calhoun S."/>
            <person name="Haridas S."/>
            <person name="Kuo A."/>
            <person name="Mondo S."/>
            <person name="Pangilinan J."/>
            <person name="Riley R."/>
            <person name="Labutti K."/>
            <person name="Andreopoulos B."/>
            <person name="Lipzen A."/>
            <person name="Chen C."/>
            <person name="Yanf M."/>
            <person name="Daum C."/>
            <person name="Ng V."/>
            <person name="Clum A."/>
            <person name="Ohm R."/>
            <person name="Martin F."/>
            <person name="Silar P."/>
            <person name="Natvig D."/>
            <person name="Lalanne C."/>
            <person name="Gautier V."/>
            <person name="Ament-Velasquez S.L."/>
            <person name="Kruys A."/>
            <person name="Hutchinson M.I."/>
            <person name="Powell A.J."/>
            <person name="Barry K."/>
            <person name="Miller A.N."/>
            <person name="Grigoriev I.V."/>
            <person name="Debuchy R."/>
            <person name="Gladieux P."/>
            <person name="Thoren M.H."/>
            <person name="Johannesson H."/>
        </authorList>
    </citation>
    <scope>NUCLEOTIDE SEQUENCE</scope>
    <source>
        <strain evidence="5">CBS 141.50</strain>
    </source>
</reference>
<comment type="caution">
    <text evidence="5">The sequence shown here is derived from an EMBL/GenBank/DDBJ whole genome shotgun (WGS) entry which is preliminary data.</text>
</comment>
<protein>
    <recommendedName>
        <fullName evidence="4">HTH TFE/IIEalpha-type domain-containing protein</fullName>
    </recommendedName>
</protein>
<evidence type="ECO:0000259" key="4">
    <source>
        <dbReference type="PROSITE" id="PS51344"/>
    </source>
</evidence>
<name>A0AAN6V942_9PEZI</name>
<accession>A0AAN6V942</accession>
<keyword evidence="6" id="KW-1185">Reference proteome</keyword>
<dbReference type="GO" id="GO:0006367">
    <property type="term" value="P:transcription initiation at RNA polymerase II promoter"/>
    <property type="evidence" value="ECO:0007669"/>
    <property type="project" value="InterPro"/>
</dbReference>
<feature type="domain" description="HTH TFE/IIEalpha-type" evidence="4">
    <location>
        <begin position="4"/>
        <end position="95"/>
    </location>
</feature>
<dbReference type="PROSITE" id="PS51344">
    <property type="entry name" value="HTH_TFE_IIE"/>
    <property type="match status" value="1"/>
</dbReference>
<gene>
    <name evidence="5" type="ORF">C8A04DRAFT_9201</name>
</gene>
<dbReference type="PANTHER" id="PTHR13097:SF7">
    <property type="entry name" value="GENERAL TRANSCRIPTION FACTOR IIE SUBUNIT 1"/>
    <property type="match status" value="1"/>
</dbReference>
<reference evidence="5" key="1">
    <citation type="journal article" date="2023" name="Mol. Phylogenet. Evol.">
        <title>Genome-scale phylogeny and comparative genomics of the fungal order Sordariales.</title>
        <authorList>
            <person name="Hensen N."/>
            <person name="Bonometti L."/>
            <person name="Westerberg I."/>
            <person name="Brannstrom I.O."/>
            <person name="Guillou S."/>
            <person name="Cros-Aarteil S."/>
            <person name="Calhoun S."/>
            <person name="Haridas S."/>
            <person name="Kuo A."/>
            <person name="Mondo S."/>
            <person name="Pangilinan J."/>
            <person name="Riley R."/>
            <person name="LaButti K."/>
            <person name="Andreopoulos B."/>
            <person name="Lipzen A."/>
            <person name="Chen C."/>
            <person name="Yan M."/>
            <person name="Daum C."/>
            <person name="Ng V."/>
            <person name="Clum A."/>
            <person name="Steindorff A."/>
            <person name="Ohm R.A."/>
            <person name="Martin F."/>
            <person name="Silar P."/>
            <person name="Natvig D.O."/>
            <person name="Lalanne C."/>
            <person name="Gautier V."/>
            <person name="Ament-Velasquez S.L."/>
            <person name="Kruys A."/>
            <person name="Hutchinson M.I."/>
            <person name="Powell A.J."/>
            <person name="Barry K."/>
            <person name="Miller A.N."/>
            <person name="Grigoriev I.V."/>
            <person name="Debuchy R."/>
            <person name="Gladieux P."/>
            <person name="Hiltunen Thoren M."/>
            <person name="Johannesson H."/>
        </authorList>
    </citation>
    <scope>NUCLEOTIDE SEQUENCE</scope>
    <source>
        <strain evidence="5">CBS 141.50</strain>
    </source>
</reference>
<dbReference type="Pfam" id="PF02002">
    <property type="entry name" value="TFIIE_alpha"/>
    <property type="match status" value="1"/>
</dbReference>
<dbReference type="GO" id="GO:0005673">
    <property type="term" value="C:transcription factor TFIIE complex"/>
    <property type="evidence" value="ECO:0007669"/>
    <property type="project" value="TreeGrafter"/>
</dbReference>
<proteinExistence type="inferred from homology"/>
<evidence type="ECO:0000256" key="1">
    <source>
        <dbReference type="ARBA" id="ARBA00008947"/>
    </source>
</evidence>
<sequence length="344" mass="38823">MEVAQALVRAVMRAFYTTQEVLVIEALATHSALRDDELAYLMRMNIKDMHRLCAGLRDARFLVVHTRPEMQEGKTRPINRTYYYIDYRQTIDAIKWRVYKSDKDMQGSVQPADESKEYSCPRCHAQWTQLEVLDSAGPAGFTCQRCGTVLERNKEKEAPGHQQLSRMNNQFKFMTDMLQEVDRAVIPECNFDKAMATHRPIVRAATHEVLASVPVDPASLGKPSAVKGLANVGPKTMHVTISDNNEQERIEERKRKERLLKENALPSWITDSSVPTITTTMPSTTQPQNQSFEMKDVADGDTALPAAKKVKLETGAAAAVDSSTAMSFKMEDEDDEEFEFEDVV</sequence>
<dbReference type="RefSeq" id="XP_062640479.1">
    <property type="nucleotide sequence ID" value="XM_062785395.1"/>
</dbReference>
<evidence type="ECO:0000256" key="2">
    <source>
        <dbReference type="ARBA" id="ARBA00023015"/>
    </source>
</evidence>
<dbReference type="InterPro" id="IPR002853">
    <property type="entry name" value="TFIIE_asu"/>
</dbReference>
<organism evidence="5 6">
    <name type="scientific">Dichotomopilus funicola</name>
    <dbReference type="NCBI Taxonomy" id="1934379"/>
    <lineage>
        <taxon>Eukaryota</taxon>
        <taxon>Fungi</taxon>
        <taxon>Dikarya</taxon>
        <taxon>Ascomycota</taxon>
        <taxon>Pezizomycotina</taxon>
        <taxon>Sordariomycetes</taxon>
        <taxon>Sordariomycetidae</taxon>
        <taxon>Sordariales</taxon>
        <taxon>Chaetomiaceae</taxon>
        <taxon>Dichotomopilus</taxon>
    </lineage>
</organism>
<dbReference type="Gene3D" id="3.30.40.10">
    <property type="entry name" value="Zinc/RING finger domain, C3HC4 (zinc finger)"/>
    <property type="match status" value="1"/>
</dbReference>
<dbReference type="EMBL" id="MU853557">
    <property type="protein sequence ID" value="KAK4147108.1"/>
    <property type="molecule type" value="Genomic_DNA"/>
</dbReference>
<evidence type="ECO:0000313" key="5">
    <source>
        <dbReference type="EMBL" id="KAK4147108.1"/>
    </source>
</evidence>
<keyword evidence="3" id="KW-0804">Transcription</keyword>
<dbReference type="GeneID" id="87822008"/>
<dbReference type="InterPro" id="IPR039997">
    <property type="entry name" value="TFE"/>
</dbReference>
<comment type="similarity">
    <text evidence="1">Belongs to the TFIIE alpha subunit family.</text>
</comment>
<evidence type="ECO:0000313" key="6">
    <source>
        <dbReference type="Proteomes" id="UP001302676"/>
    </source>
</evidence>
<keyword evidence="2" id="KW-0805">Transcription regulation</keyword>
<dbReference type="AlphaFoldDB" id="A0AAN6V942"/>
<dbReference type="SMART" id="SM00531">
    <property type="entry name" value="TFIIE"/>
    <property type="match status" value="1"/>
</dbReference>
<dbReference type="InterPro" id="IPR013083">
    <property type="entry name" value="Znf_RING/FYVE/PHD"/>
</dbReference>